<sequence length="1745" mass="193620">MTLDSAVTGEAASHQALIEAVLPSWLTAAAPALREAYFASSLLSVRSSADAAQVSARLQTPAAFCAPLLQAALQKAYPTLALDVNKHELIRMVRTRDGLTTQLTPRHQTLLEAALQNFLPAEARPGGLEEGTVILPVGVFGFTLNDDGSLVYRYPDSARVKLEVHDFAALVRKLDLGRQYQAHFKAVFRPLGQAPSEDLEQADTAGRFNLAIRDHLDAAAVTARIRGHISEAAYRAVKQITQPRDLQPASWEGKSLRFCQLGLLHTRLTTGYSLLGMVLIEQVNGSACLAYMPGEPTHALREYASRQAFADSLREKLRKVPYRDYFGRFVAQRSQAAFTERLVNTLSPVPWIVPGQFVKPPVPDPDADIGLRVYPVEGKLVHLLYSQQLIKLGETVRLAVVPTDDEDQLAREQRVAWWEGVLASAFDIATFVVPGAGELALAVGAVELVKDLCLGVDDWKHGQTVEAISQFGAVAQNVALLASGAAASIALAHSPFMEALVPVIDNAGKPRLLNPDLTAYATDISLPADAMPNALGQYRFNDRTYVRIDQHYYQHVQDETSGQWVIDHPRLRDTYRPVLTHNKAGAWQHVYEQPLQWQGAQLLRRFGAITDRLSDAELLQVNDACGISPEQLREAHVNRQQAPVLLQDALLRYRARRDVERLVTQVRQAQPPGEGAAYCLPLLQRVAGWPQSWTLRVVAEDGHAVQYGAGHAEPIVVQRSDWLAGTLCERIVEQLDDTQKQRLFPDSVENTVQGQSSALAQALADQVQAASTDIADGLYAHQEPALAKEAAPIKRLFPALSGRAANDLAAQALDWELSQLRGSGRLSVRLTEQARLYLREQRLNRACEGLIDPAFTCEDRDTLALGLLAQLPGWTGHTRIELHAGYLQGRTLATVGSEAASEVKYLVSQDRQYQAFDALEQALGGQQDVFAALCSALPDVELKALSLSRHDSRGLRKSLSAQAASDRTRAGLLLGQRVIQPWFKLPQLTEQGTGYTLSGRAEASWGQRRRLRALYPSLSYRDMAALRDVLRRPGESFELAIQRLEQEYKVLDSSLELWSRALPEYAAARAEVRNRLLRAWRGETRRVNLSGRTLGELPLITADFSHIVELKMERMQLSAAPSFFLSRFPRLQKLSLGQNFLRAIPSQIKELTALTHLDLQLNVMEPVPDVFAELAKDDSSVIQVLNMDRACVSTIVDGREQPLLLGEQAMTSLSRLKQLRSLILANNAFSLDDRGMAILGRMNQLEELSLKNTLMSLTDQGRQALSRLTRLRSLNLSFNELGQAPDVARMRMLEKLILQSTGLTQWPEGLSFLMNRHATPLRWINLSDNNLTELPDLAETTYVTMMRSFILREQFHINLDRNPLSELSRRRLRRARIDFQAGDRNTASSAQNQTSNAWLTDCPHDLRASIEADQNTPEAAAFYRVMARLTSTDAYKRHPEPFKARMWSVMRAVVADAQAPGDGLGTGDLREQLFEHATLVDGSCGDGMSIVLDYFETRTLAWQAASSAMAGGEAMLRPLLGLGRQLYRAALVDEYAAAITQGRLNRRTALILEALQIPALHPMDQITDAQLLDGNPDEVEIRLLLRNRLQARLALRAQPSMLYSEILSTETTRQVGNAVLTDETASGMLDWLAEQPFWSLYLRRVYPQRFEAVESLWGNVLIHFEEARTLDPFSVEQDTLATVLKALSDLAPETLWAGAQGEPLRVVMTDQAALEMYASISTGRTKATQRLIRTLSEEVTAANVA</sequence>
<comment type="caution">
    <text evidence="8">The sequence shown here is derived from an EMBL/GenBank/DDBJ whole genome shotgun (WGS) entry which is preliminary data.</text>
</comment>
<keyword evidence="6" id="KW-1035">Host cytoplasm</keyword>
<dbReference type="PROSITE" id="PS52053">
    <property type="entry name" value="NEL"/>
    <property type="match status" value="1"/>
</dbReference>
<dbReference type="PANTHER" id="PTHR48051:SF1">
    <property type="entry name" value="RAS SUPPRESSOR PROTEIN 1"/>
    <property type="match status" value="1"/>
</dbReference>
<dbReference type="EMBL" id="JACYWZ010000003">
    <property type="protein sequence ID" value="MBD8769857.1"/>
    <property type="molecule type" value="Genomic_DNA"/>
</dbReference>
<keyword evidence="3" id="KW-0433">Leucine-rich repeat</keyword>
<keyword evidence="6" id="KW-0832">Ubl conjugation</keyword>
<dbReference type="InterPro" id="IPR003591">
    <property type="entry name" value="Leu-rich_rpt_typical-subtyp"/>
</dbReference>
<keyword evidence="6" id="KW-0964">Secreted</keyword>
<evidence type="ECO:0000256" key="3">
    <source>
        <dbReference type="ARBA" id="ARBA00022614"/>
    </source>
</evidence>
<protein>
    <recommendedName>
        <fullName evidence="2">RING-type E3 ubiquitin transferase</fullName>
        <ecNumber evidence="2">2.3.2.27</ecNumber>
    </recommendedName>
</protein>
<dbReference type="InterPro" id="IPR001611">
    <property type="entry name" value="Leu-rich_rpt"/>
</dbReference>
<comment type="similarity">
    <text evidence="6">Belongs to the LRR-containing bacterial E3 ligase family.</text>
</comment>
<dbReference type="PROSITE" id="PS51450">
    <property type="entry name" value="LRR"/>
    <property type="match status" value="1"/>
</dbReference>
<comment type="catalytic activity">
    <reaction evidence="1">
        <text>S-ubiquitinyl-[E2 ubiquitin-conjugating enzyme]-L-cysteine + [acceptor protein]-L-lysine = [E2 ubiquitin-conjugating enzyme]-L-cysteine + N(6)-ubiquitinyl-[acceptor protein]-L-lysine.</text>
        <dbReference type="EC" id="2.3.2.27"/>
    </reaction>
</comment>
<evidence type="ECO:0000259" key="7">
    <source>
        <dbReference type="PROSITE" id="PS52053"/>
    </source>
</evidence>
<name>A0ABR9BZ98_9PSED</name>
<evidence type="ECO:0000256" key="4">
    <source>
        <dbReference type="ARBA" id="ARBA00022737"/>
    </source>
</evidence>
<keyword evidence="6" id="KW-0833">Ubl conjugation pathway</keyword>
<dbReference type="Pfam" id="PF20178">
    <property type="entry name" value="ToxA_N"/>
    <property type="match status" value="1"/>
</dbReference>
<proteinExistence type="inferred from homology"/>
<dbReference type="RefSeq" id="WP_192067308.1">
    <property type="nucleotide sequence ID" value="NZ_JACYWY010000001.1"/>
</dbReference>
<dbReference type="PANTHER" id="PTHR48051">
    <property type="match status" value="1"/>
</dbReference>
<keyword evidence="9" id="KW-1185">Reference proteome</keyword>
<dbReference type="InterPro" id="IPR029487">
    <property type="entry name" value="NEL_dom"/>
</dbReference>
<gene>
    <name evidence="8" type="ORF">IFT38_09910</name>
</gene>
<evidence type="ECO:0000256" key="5">
    <source>
        <dbReference type="ARBA" id="ARBA00023026"/>
    </source>
</evidence>
<dbReference type="Gene3D" id="3.80.10.10">
    <property type="entry name" value="Ribonuclease Inhibitor"/>
    <property type="match status" value="2"/>
</dbReference>
<evidence type="ECO:0000256" key="2">
    <source>
        <dbReference type="ARBA" id="ARBA00012483"/>
    </source>
</evidence>
<dbReference type="EC" id="2.3.2.27" evidence="2"/>
<evidence type="ECO:0000256" key="1">
    <source>
        <dbReference type="ARBA" id="ARBA00000900"/>
    </source>
</evidence>
<dbReference type="InterPro" id="IPR046673">
    <property type="entry name" value="ToxA_N"/>
</dbReference>
<dbReference type="Proteomes" id="UP000620025">
    <property type="component" value="Unassembled WGS sequence"/>
</dbReference>
<dbReference type="Gene3D" id="1.20.58.360">
    <property type="entry name" value="Shigella T3SS effector IpaH defines"/>
    <property type="match status" value="1"/>
</dbReference>
<dbReference type="Pfam" id="PF14496">
    <property type="entry name" value="NEL"/>
    <property type="match status" value="1"/>
</dbReference>
<accession>A0ABR9BZ98</accession>
<comment type="PTM">
    <text evidence="6">Ubiquitinated in the presence of host E1 ubiquitin-activating enzyme, E2 ubiquitin-conjugating enzyme and ubiquitin.</text>
</comment>
<feature type="domain" description="NEL" evidence="7">
    <location>
        <begin position="1390"/>
        <end position="1745"/>
    </location>
</feature>
<dbReference type="InterPro" id="IPR050216">
    <property type="entry name" value="LRR_domain-containing"/>
</dbReference>
<feature type="active site" description="Glycyl thioester intermediate" evidence="6">
    <location>
        <position position="1484"/>
    </location>
</feature>
<dbReference type="InterPro" id="IPR032675">
    <property type="entry name" value="LRR_dom_sf"/>
</dbReference>
<organism evidence="8 9">
    <name type="scientific">Pseudomonas coleopterorum</name>
    <dbReference type="NCBI Taxonomy" id="1605838"/>
    <lineage>
        <taxon>Bacteria</taxon>
        <taxon>Pseudomonadati</taxon>
        <taxon>Pseudomonadota</taxon>
        <taxon>Gammaproteobacteria</taxon>
        <taxon>Pseudomonadales</taxon>
        <taxon>Pseudomonadaceae</taxon>
        <taxon>Pseudomonas</taxon>
    </lineage>
</organism>
<evidence type="ECO:0000256" key="6">
    <source>
        <dbReference type="PROSITE-ProRule" id="PRU01398"/>
    </source>
</evidence>
<evidence type="ECO:0000313" key="8">
    <source>
        <dbReference type="EMBL" id="MBD8769857.1"/>
    </source>
</evidence>
<keyword evidence="5" id="KW-0843">Virulence</keyword>
<keyword evidence="6" id="KW-0808">Transferase</keyword>
<reference evidence="8 9" key="1">
    <citation type="journal article" date="2020" name="FEMS Microbiol. Ecol.">
        <title>Temporal dynamics of bacterial communities during seed development and maturation.</title>
        <authorList>
            <person name="Chesneau G."/>
            <person name="Torres-Cortes G."/>
            <person name="Briand M."/>
            <person name="Darrasse A."/>
            <person name="Preveaux A."/>
            <person name="Marais C."/>
            <person name="Jacques M.A."/>
            <person name="Shade A."/>
            <person name="Barret M."/>
        </authorList>
    </citation>
    <scope>NUCLEOTIDE SEQUENCE [LARGE SCALE GENOMIC DNA]</scope>
    <source>
        <strain evidence="8 9">CFBP13599</strain>
    </source>
</reference>
<evidence type="ECO:0000313" key="9">
    <source>
        <dbReference type="Proteomes" id="UP000620025"/>
    </source>
</evidence>
<dbReference type="SUPFAM" id="SSF52058">
    <property type="entry name" value="L domain-like"/>
    <property type="match status" value="1"/>
</dbReference>
<dbReference type="SMART" id="SM00369">
    <property type="entry name" value="LRR_TYP"/>
    <property type="match status" value="5"/>
</dbReference>
<keyword evidence="4" id="KW-0677">Repeat</keyword>